<dbReference type="RefSeq" id="WP_106041113.1">
    <property type="nucleotide sequence ID" value="NZ_CP027231.1"/>
</dbReference>
<reference evidence="3 4" key="1">
    <citation type="submission" date="2018-02" db="EMBL/GenBank/DDBJ databases">
        <authorList>
            <person name="Holder M.E."/>
            <person name="Ajami N.J."/>
            <person name="Petrosino J.F."/>
        </authorList>
    </citation>
    <scope>NUCLEOTIDE SEQUENCE [LARGE SCALE GENOMIC DNA]</scope>
    <source>
        <strain evidence="3 4">ATCC 33285</strain>
    </source>
</reference>
<evidence type="ECO:0000259" key="2">
    <source>
        <dbReference type="Pfam" id="PF13100"/>
    </source>
</evidence>
<dbReference type="Proteomes" id="UP000238304">
    <property type="component" value="Chromosome"/>
</dbReference>
<dbReference type="Pfam" id="PF13100">
    <property type="entry name" value="OstA_2"/>
    <property type="match status" value="1"/>
</dbReference>
<dbReference type="EMBL" id="CP027231">
    <property type="protein sequence ID" value="AVM52813.1"/>
    <property type="molecule type" value="Genomic_DNA"/>
</dbReference>
<dbReference type="Gene3D" id="2.60.450.10">
    <property type="entry name" value="Lipopolysaccharide (LPS) transport protein A like domain"/>
    <property type="match status" value="3"/>
</dbReference>
<keyword evidence="4" id="KW-1185">Reference proteome</keyword>
<evidence type="ECO:0000313" key="3">
    <source>
        <dbReference type="EMBL" id="AVM52813.1"/>
    </source>
</evidence>
<sequence>MQKKYIKTHFLNKHRFLLIGILCLFGICLLSAQDKKTKAATAKNKVEGTDRQQVPATGKQKTRVDLLYADEAQADKLSRPDVQILVGSVRLKHDSMYMFCDSALIFEKINSVEAFGNVRMEQGDTLFIYGDYLYYDGMSQLAMLRENVRMINRKTELTTDSLNYDRLYNLGYYFEGGTLTDEENVLTSEWGEYSPTTKLAVFNHVVKLVNPKFVLTSDTLKYSTATKVATILGPSDIVSEQNHIYSERGVYNTTTEQAELLDRSILINEGKKLTGDSLFYDRKLGYGEAFDNVQMNDTVNRNMLTGDYCFYNELTGNAVATQRAMAVDYSQVDSLFMHADTLRLITYHLNTDSMYREMRAYHKVRAYRTDVQAVCDSLVYNSKDSCMTMYTDPILWHGEQQLLGEEIKVYMNDSTIDWAHIIRQALTVEKMDSIHYNQVSGKEMKAFFVDGDMRRVEVNGNVLVVYYPVEEKDSSLIMMNYSEGGLLKMYLKDRKMERGVFVGKTTGTAYPLDQIPAEKSKLPSFAWFDYIRPKNKEDIFEWRGKKAGEVLKKSDRKSVVSPRNMHIKRNKK</sequence>
<organism evidence="3 4">
    <name type="scientific">Bacteroides zoogleoformans</name>
    <dbReference type="NCBI Taxonomy" id="28119"/>
    <lineage>
        <taxon>Bacteria</taxon>
        <taxon>Pseudomonadati</taxon>
        <taxon>Bacteroidota</taxon>
        <taxon>Bacteroidia</taxon>
        <taxon>Bacteroidales</taxon>
        <taxon>Bacteroidaceae</taxon>
        <taxon>Bacteroides</taxon>
    </lineage>
</organism>
<proteinExistence type="predicted"/>
<evidence type="ECO:0000256" key="1">
    <source>
        <dbReference type="SAM" id="MobiDB-lite"/>
    </source>
</evidence>
<accession>A0ABM6T7X5</accession>
<feature type="region of interest" description="Disordered" evidence="1">
    <location>
        <begin position="553"/>
        <end position="572"/>
    </location>
</feature>
<gene>
    <name evidence="3" type="ORF">C4H11_07580</name>
</gene>
<dbReference type="InterPro" id="IPR005653">
    <property type="entry name" value="OstA-like_N"/>
</dbReference>
<name>A0ABM6T7X5_9BACE</name>
<evidence type="ECO:0000313" key="4">
    <source>
        <dbReference type="Proteomes" id="UP000238304"/>
    </source>
</evidence>
<feature type="domain" description="Organic solvent tolerance-like N-terminal" evidence="2">
    <location>
        <begin position="61"/>
        <end position="218"/>
    </location>
</feature>
<protein>
    <recommendedName>
        <fullName evidence="2">Organic solvent tolerance-like N-terminal domain-containing protein</fullName>
    </recommendedName>
</protein>